<dbReference type="EMBL" id="UINC01096954">
    <property type="protein sequence ID" value="SVC54266.1"/>
    <property type="molecule type" value="Genomic_DNA"/>
</dbReference>
<organism evidence="1">
    <name type="scientific">marine metagenome</name>
    <dbReference type="NCBI Taxonomy" id="408172"/>
    <lineage>
        <taxon>unclassified sequences</taxon>
        <taxon>metagenomes</taxon>
        <taxon>ecological metagenomes</taxon>
    </lineage>
</organism>
<sequence length="26" mass="2809">MRKILKILSLVLVSLALVFGTGIHAD</sequence>
<name>A0A382MZS8_9ZZZZ</name>
<dbReference type="AlphaFoldDB" id="A0A382MZS8"/>
<gene>
    <name evidence="1" type="ORF">METZ01_LOCUS307120</name>
</gene>
<reference evidence="1" key="1">
    <citation type="submission" date="2018-05" db="EMBL/GenBank/DDBJ databases">
        <authorList>
            <person name="Lanie J.A."/>
            <person name="Ng W.-L."/>
            <person name="Kazmierczak K.M."/>
            <person name="Andrzejewski T.M."/>
            <person name="Davidsen T.M."/>
            <person name="Wayne K.J."/>
            <person name="Tettelin H."/>
            <person name="Glass J.I."/>
            <person name="Rusch D."/>
            <person name="Podicherti R."/>
            <person name="Tsui H.-C.T."/>
            <person name="Winkler M.E."/>
        </authorList>
    </citation>
    <scope>NUCLEOTIDE SEQUENCE</scope>
</reference>
<proteinExistence type="predicted"/>
<protein>
    <submittedName>
        <fullName evidence="1">Uncharacterized protein</fullName>
    </submittedName>
</protein>
<evidence type="ECO:0000313" key="1">
    <source>
        <dbReference type="EMBL" id="SVC54266.1"/>
    </source>
</evidence>
<feature type="non-terminal residue" evidence="1">
    <location>
        <position position="26"/>
    </location>
</feature>
<accession>A0A382MZS8</accession>